<evidence type="ECO:0000313" key="2">
    <source>
        <dbReference type="EMBL" id="GGB43629.1"/>
    </source>
</evidence>
<dbReference type="RefSeq" id="WP_088052724.1">
    <property type="nucleotide sequence ID" value="NZ_BMJD01000015.1"/>
</dbReference>
<dbReference type="InterPro" id="IPR016181">
    <property type="entry name" value="Acyl_CoA_acyltransferase"/>
</dbReference>
<proteinExistence type="predicted"/>
<organism evidence="2 3">
    <name type="scientific">Lentibacillus populi</name>
    <dbReference type="NCBI Taxonomy" id="1827502"/>
    <lineage>
        <taxon>Bacteria</taxon>
        <taxon>Bacillati</taxon>
        <taxon>Bacillota</taxon>
        <taxon>Bacilli</taxon>
        <taxon>Bacillales</taxon>
        <taxon>Bacillaceae</taxon>
        <taxon>Lentibacillus</taxon>
    </lineage>
</organism>
<reference evidence="2" key="1">
    <citation type="journal article" date="2014" name="Int. J. Syst. Evol. Microbiol.">
        <title>Complete genome sequence of Corynebacterium casei LMG S-19264T (=DSM 44701T), isolated from a smear-ripened cheese.</title>
        <authorList>
            <consortium name="US DOE Joint Genome Institute (JGI-PGF)"/>
            <person name="Walter F."/>
            <person name="Albersmeier A."/>
            <person name="Kalinowski J."/>
            <person name="Ruckert C."/>
        </authorList>
    </citation>
    <scope>NUCLEOTIDE SEQUENCE</scope>
    <source>
        <strain evidence="2">CGMCC 1.15454</strain>
    </source>
</reference>
<dbReference type="AlphaFoldDB" id="A0A9W5TY06"/>
<dbReference type="PROSITE" id="PS51186">
    <property type="entry name" value="GNAT"/>
    <property type="match status" value="1"/>
</dbReference>
<evidence type="ECO:0000259" key="1">
    <source>
        <dbReference type="PROSITE" id="PS51186"/>
    </source>
</evidence>
<comment type="caution">
    <text evidence="2">The sequence shown here is derived from an EMBL/GenBank/DDBJ whole genome shotgun (WGS) entry which is preliminary data.</text>
</comment>
<evidence type="ECO:0000313" key="3">
    <source>
        <dbReference type="Proteomes" id="UP000621492"/>
    </source>
</evidence>
<dbReference type="InterPro" id="IPR000182">
    <property type="entry name" value="GNAT_dom"/>
</dbReference>
<sequence>MVWGEWNKETIGRLHWVEITPEFQGKKLGRPLIAEAMKLLSQYHRQAYLKTQESSLAAIHIYNQFGFKPVCTTNEQQTAWDRVFHSLKKRV</sequence>
<protein>
    <recommendedName>
        <fullName evidence="1">N-acetyltransferase domain-containing protein</fullName>
    </recommendedName>
</protein>
<dbReference type="SUPFAM" id="SSF55729">
    <property type="entry name" value="Acyl-CoA N-acyltransferases (Nat)"/>
    <property type="match status" value="1"/>
</dbReference>
<accession>A0A9W5TY06</accession>
<reference evidence="2" key="2">
    <citation type="submission" date="2020-09" db="EMBL/GenBank/DDBJ databases">
        <authorList>
            <person name="Sun Q."/>
            <person name="Zhou Y."/>
        </authorList>
    </citation>
    <scope>NUCLEOTIDE SEQUENCE</scope>
    <source>
        <strain evidence="2">CGMCC 1.15454</strain>
    </source>
</reference>
<dbReference type="Proteomes" id="UP000621492">
    <property type="component" value="Unassembled WGS sequence"/>
</dbReference>
<feature type="domain" description="N-acetyltransferase" evidence="1">
    <location>
        <begin position="1"/>
        <end position="90"/>
    </location>
</feature>
<name>A0A9W5TY06_9BACI</name>
<dbReference type="CDD" id="cd04301">
    <property type="entry name" value="NAT_SF"/>
    <property type="match status" value="1"/>
</dbReference>
<dbReference type="Pfam" id="PF00583">
    <property type="entry name" value="Acetyltransf_1"/>
    <property type="match status" value="1"/>
</dbReference>
<dbReference type="Gene3D" id="3.40.630.30">
    <property type="match status" value="1"/>
</dbReference>
<keyword evidence="3" id="KW-1185">Reference proteome</keyword>
<dbReference type="GO" id="GO:0016747">
    <property type="term" value="F:acyltransferase activity, transferring groups other than amino-acyl groups"/>
    <property type="evidence" value="ECO:0007669"/>
    <property type="project" value="InterPro"/>
</dbReference>
<gene>
    <name evidence="2" type="ORF">GCM10011409_21500</name>
</gene>
<dbReference type="EMBL" id="BMJD01000015">
    <property type="protein sequence ID" value="GGB43629.1"/>
    <property type="molecule type" value="Genomic_DNA"/>
</dbReference>